<dbReference type="AlphaFoldDB" id="A0A5B9QE80"/>
<dbReference type="InterPro" id="IPR018247">
    <property type="entry name" value="EF_Hand_1_Ca_BS"/>
</dbReference>
<evidence type="ECO:0000313" key="2">
    <source>
        <dbReference type="EMBL" id="QEG37357.1"/>
    </source>
</evidence>
<name>A0A5B9QE80_9BACT</name>
<dbReference type="EMBL" id="CP042913">
    <property type="protein sequence ID" value="QEG37357.1"/>
    <property type="molecule type" value="Genomic_DNA"/>
</dbReference>
<dbReference type="Gene3D" id="1.10.238.10">
    <property type="entry name" value="EF-hand"/>
    <property type="match status" value="1"/>
</dbReference>
<feature type="domain" description="EF-hand" evidence="1">
    <location>
        <begin position="53"/>
        <end position="88"/>
    </location>
</feature>
<dbReference type="KEGG" id="bgok:Pr1d_46980"/>
<evidence type="ECO:0000313" key="3">
    <source>
        <dbReference type="Proteomes" id="UP000323917"/>
    </source>
</evidence>
<dbReference type="Pfam" id="PF13202">
    <property type="entry name" value="EF-hand_5"/>
    <property type="match status" value="1"/>
</dbReference>
<dbReference type="InterPro" id="IPR011992">
    <property type="entry name" value="EF-hand-dom_pair"/>
</dbReference>
<gene>
    <name evidence="2" type="ORF">Pr1d_46980</name>
</gene>
<dbReference type="PROSITE" id="PS50222">
    <property type="entry name" value="EF_HAND_2"/>
    <property type="match status" value="1"/>
</dbReference>
<dbReference type="RefSeq" id="WP_168205424.1">
    <property type="nucleotide sequence ID" value="NZ_CP042913.1"/>
</dbReference>
<dbReference type="SUPFAM" id="SSF47473">
    <property type="entry name" value="EF-hand"/>
    <property type="match status" value="1"/>
</dbReference>
<protein>
    <submittedName>
        <fullName evidence="2">EF hand</fullName>
    </submittedName>
</protein>
<proteinExistence type="predicted"/>
<dbReference type="Proteomes" id="UP000323917">
    <property type="component" value="Chromosome"/>
</dbReference>
<dbReference type="GO" id="GO:0005509">
    <property type="term" value="F:calcium ion binding"/>
    <property type="evidence" value="ECO:0007669"/>
    <property type="project" value="InterPro"/>
</dbReference>
<dbReference type="PROSITE" id="PS00018">
    <property type="entry name" value="EF_HAND_1"/>
    <property type="match status" value="1"/>
</dbReference>
<dbReference type="InterPro" id="IPR002048">
    <property type="entry name" value="EF_hand_dom"/>
</dbReference>
<evidence type="ECO:0000259" key="1">
    <source>
        <dbReference type="PROSITE" id="PS50222"/>
    </source>
</evidence>
<sequence>MLKTLCLPILLVGCSGGPNSVQLPSFDPGDAGDRAMAIYDTDGDGFVAGEELENAPGLSAALKNLDTNTDGKVSAEEVAERIRTWQASQIGLMSFSCDVLLDGRPLESGTVTYDPEEFLGGAVQQAVGEIATGTAYPLIPKEKRPTPDTPPGIQAGIYKVRISRIENGKETIPAKYNTETTLGHEVSRDDPDIVNKRVIFKLKSK</sequence>
<keyword evidence="3" id="KW-1185">Reference proteome</keyword>
<accession>A0A5B9QE80</accession>
<organism evidence="2 3">
    <name type="scientific">Bythopirellula goksoeyrii</name>
    <dbReference type="NCBI Taxonomy" id="1400387"/>
    <lineage>
        <taxon>Bacteria</taxon>
        <taxon>Pseudomonadati</taxon>
        <taxon>Planctomycetota</taxon>
        <taxon>Planctomycetia</taxon>
        <taxon>Pirellulales</taxon>
        <taxon>Lacipirellulaceae</taxon>
        <taxon>Bythopirellula</taxon>
    </lineage>
</organism>
<reference evidence="2 3" key="1">
    <citation type="submission" date="2019-08" db="EMBL/GenBank/DDBJ databases">
        <title>Deep-cultivation of Planctomycetes and their phenomic and genomic characterization uncovers novel biology.</title>
        <authorList>
            <person name="Wiegand S."/>
            <person name="Jogler M."/>
            <person name="Boedeker C."/>
            <person name="Pinto D."/>
            <person name="Vollmers J."/>
            <person name="Rivas-Marin E."/>
            <person name="Kohn T."/>
            <person name="Peeters S.H."/>
            <person name="Heuer A."/>
            <person name="Rast P."/>
            <person name="Oberbeckmann S."/>
            <person name="Bunk B."/>
            <person name="Jeske O."/>
            <person name="Meyerdierks A."/>
            <person name="Storesund J.E."/>
            <person name="Kallscheuer N."/>
            <person name="Luecker S."/>
            <person name="Lage O.M."/>
            <person name="Pohl T."/>
            <person name="Merkel B.J."/>
            <person name="Hornburger P."/>
            <person name="Mueller R.-W."/>
            <person name="Bruemmer F."/>
            <person name="Labrenz M."/>
            <person name="Spormann A.M."/>
            <person name="Op den Camp H."/>
            <person name="Overmann J."/>
            <person name="Amann R."/>
            <person name="Jetten M.S.M."/>
            <person name="Mascher T."/>
            <person name="Medema M.H."/>
            <person name="Devos D.P."/>
            <person name="Kaster A.-K."/>
            <person name="Ovreas L."/>
            <person name="Rohde M."/>
            <person name="Galperin M.Y."/>
            <person name="Jogler C."/>
        </authorList>
    </citation>
    <scope>NUCLEOTIDE SEQUENCE [LARGE SCALE GENOMIC DNA]</scope>
    <source>
        <strain evidence="2 3">Pr1d</strain>
    </source>
</reference>